<proteinExistence type="predicted"/>
<dbReference type="InterPro" id="IPR009057">
    <property type="entry name" value="Homeodomain-like_sf"/>
</dbReference>
<gene>
    <name evidence="4" type="ORF">IHE39_03905</name>
</gene>
<dbReference type="PANTHER" id="PTHR30328:SF54">
    <property type="entry name" value="HTH-TYPE TRANSCRIPTIONAL REPRESSOR SCO4008"/>
    <property type="match status" value="1"/>
</dbReference>
<name>A0ABR9GIE0_9HYPH</name>
<feature type="DNA-binding region" description="H-T-H motif" evidence="2">
    <location>
        <begin position="46"/>
        <end position="65"/>
    </location>
</feature>
<keyword evidence="1 2" id="KW-0238">DNA-binding</keyword>
<keyword evidence="5" id="KW-1185">Reference proteome</keyword>
<evidence type="ECO:0000256" key="2">
    <source>
        <dbReference type="PROSITE-ProRule" id="PRU00335"/>
    </source>
</evidence>
<dbReference type="Gene3D" id="1.10.357.10">
    <property type="entry name" value="Tetracycline Repressor, domain 2"/>
    <property type="match status" value="1"/>
</dbReference>
<dbReference type="Gene3D" id="1.10.10.60">
    <property type="entry name" value="Homeodomain-like"/>
    <property type="match status" value="1"/>
</dbReference>
<dbReference type="PROSITE" id="PS50977">
    <property type="entry name" value="HTH_TETR_2"/>
    <property type="match status" value="1"/>
</dbReference>
<dbReference type="EMBL" id="JACZEP010000001">
    <property type="protein sequence ID" value="MBE1203432.1"/>
    <property type="molecule type" value="Genomic_DNA"/>
</dbReference>
<reference evidence="4 5" key="1">
    <citation type="submission" date="2020-09" db="EMBL/GenBank/DDBJ databases">
        <title>Draft Genome Sequence of Aminobacter carboxidus type strain DSM 1086, a soil Gram-negative carboxydobacterium.</title>
        <authorList>
            <person name="Turrini P."/>
            <person name="Tescari M."/>
            <person name="Artuso I."/>
            <person name="Lugli G.A."/>
            <person name="Frangipani E."/>
            <person name="Ventura M."/>
            <person name="Visca P."/>
        </authorList>
    </citation>
    <scope>NUCLEOTIDE SEQUENCE [LARGE SCALE GENOMIC DNA]</scope>
    <source>
        <strain evidence="4 5">DSM 1086</strain>
    </source>
</reference>
<dbReference type="SUPFAM" id="SSF48498">
    <property type="entry name" value="Tetracyclin repressor-like, C-terminal domain"/>
    <property type="match status" value="1"/>
</dbReference>
<evidence type="ECO:0000259" key="3">
    <source>
        <dbReference type="PROSITE" id="PS50977"/>
    </source>
</evidence>
<dbReference type="SUPFAM" id="SSF46689">
    <property type="entry name" value="Homeodomain-like"/>
    <property type="match status" value="1"/>
</dbReference>
<feature type="domain" description="HTH tetR-type" evidence="3">
    <location>
        <begin position="23"/>
        <end position="83"/>
    </location>
</feature>
<dbReference type="PRINTS" id="PR00455">
    <property type="entry name" value="HTHTETR"/>
</dbReference>
<evidence type="ECO:0000313" key="5">
    <source>
        <dbReference type="Proteomes" id="UP000598227"/>
    </source>
</evidence>
<organism evidence="4 5">
    <name type="scientific">Aminobacter carboxidus</name>
    <dbReference type="NCBI Taxonomy" id="376165"/>
    <lineage>
        <taxon>Bacteria</taxon>
        <taxon>Pseudomonadati</taxon>
        <taxon>Pseudomonadota</taxon>
        <taxon>Alphaproteobacteria</taxon>
        <taxon>Hyphomicrobiales</taxon>
        <taxon>Phyllobacteriaceae</taxon>
        <taxon>Aminobacter</taxon>
    </lineage>
</organism>
<dbReference type="InterPro" id="IPR050109">
    <property type="entry name" value="HTH-type_TetR-like_transc_reg"/>
</dbReference>
<dbReference type="Proteomes" id="UP000598227">
    <property type="component" value="Unassembled WGS sequence"/>
</dbReference>
<accession>A0ABR9GIE0</accession>
<sequence>MVEKRKRDSASDAKPVGKKRDAERTRLVIIQAAREEFAENGYDGARTDRIAVRTGMSKGVLYHYFNSKDDLFVAVLEDIYLELRSQNEALVLDDFEPEAGIRELIAHTYNYFVNHPEFIVLVNSENLMKSQHLERSQSVRSMFAPLSHRLGELISRGQEQGIFRANVDIIELYISIVGLGYFFLSNRWTLSVVFNRDLLAEGAEEKRLAHMTELVLDYLRNVKPMDGLK</sequence>
<dbReference type="InterPro" id="IPR036271">
    <property type="entry name" value="Tet_transcr_reg_TetR-rel_C_sf"/>
</dbReference>
<evidence type="ECO:0000313" key="4">
    <source>
        <dbReference type="EMBL" id="MBE1203432.1"/>
    </source>
</evidence>
<comment type="caution">
    <text evidence="4">The sequence shown here is derived from an EMBL/GenBank/DDBJ whole genome shotgun (WGS) entry which is preliminary data.</text>
</comment>
<protein>
    <submittedName>
        <fullName evidence="4">TetR family transcriptional regulator</fullName>
    </submittedName>
</protein>
<dbReference type="InterPro" id="IPR041474">
    <property type="entry name" value="NicS_C"/>
</dbReference>
<evidence type="ECO:0000256" key="1">
    <source>
        <dbReference type="ARBA" id="ARBA00023125"/>
    </source>
</evidence>
<dbReference type="InterPro" id="IPR001647">
    <property type="entry name" value="HTH_TetR"/>
</dbReference>
<dbReference type="Pfam" id="PF00440">
    <property type="entry name" value="TetR_N"/>
    <property type="match status" value="1"/>
</dbReference>
<dbReference type="RefSeq" id="WP_192565573.1">
    <property type="nucleotide sequence ID" value="NZ_JACZEP010000001.1"/>
</dbReference>
<dbReference type="Pfam" id="PF17938">
    <property type="entry name" value="TetR_C_29"/>
    <property type="match status" value="1"/>
</dbReference>
<dbReference type="PANTHER" id="PTHR30328">
    <property type="entry name" value="TRANSCRIPTIONAL REPRESSOR"/>
    <property type="match status" value="1"/>
</dbReference>